<dbReference type="AlphaFoldDB" id="A0AAV4UCY8"/>
<protein>
    <submittedName>
        <fullName evidence="1">Uncharacterized protein</fullName>
    </submittedName>
</protein>
<organism evidence="1 2">
    <name type="scientific">Caerostris darwini</name>
    <dbReference type="NCBI Taxonomy" id="1538125"/>
    <lineage>
        <taxon>Eukaryota</taxon>
        <taxon>Metazoa</taxon>
        <taxon>Ecdysozoa</taxon>
        <taxon>Arthropoda</taxon>
        <taxon>Chelicerata</taxon>
        <taxon>Arachnida</taxon>
        <taxon>Araneae</taxon>
        <taxon>Araneomorphae</taxon>
        <taxon>Entelegynae</taxon>
        <taxon>Araneoidea</taxon>
        <taxon>Araneidae</taxon>
        <taxon>Caerostris</taxon>
    </lineage>
</organism>
<evidence type="ECO:0000313" key="2">
    <source>
        <dbReference type="Proteomes" id="UP001054837"/>
    </source>
</evidence>
<dbReference type="Proteomes" id="UP001054837">
    <property type="component" value="Unassembled WGS sequence"/>
</dbReference>
<reference evidence="1 2" key="1">
    <citation type="submission" date="2021-06" db="EMBL/GenBank/DDBJ databases">
        <title>Caerostris darwini draft genome.</title>
        <authorList>
            <person name="Kono N."/>
            <person name="Arakawa K."/>
        </authorList>
    </citation>
    <scope>NUCLEOTIDE SEQUENCE [LARGE SCALE GENOMIC DNA]</scope>
</reference>
<gene>
    <name evidence="1" type="ORF">CDAR_453821</name>
</gene>
<accession>A0AAV4UCY8</accession>
<comment type="caution">
    <text evidence="1">The sequence shown here is derived from an EMBL/GenBank/DDBJ whole genome shotgun (WGS) entry which is preliminary data.</text>
</comment>
<evidence type="ECO:0000313" key="1">
    <source>
        <dbReference type="EMBL" id="GIY55582.1"/>
    </source>
</evidence>
<dbReference type="EMBL" id="BPLQ01011093">
    <property type="protein sequence ID" value="GIY55582.1"/>
    <property type="molecule type" value="Genomic_DNA"/>
</dbReference>
<sequence length="115" mass="13312">MEEIPSHTRSNMHALYWFPVFFHPGHKKILEFCLATSFTSRTFQTLFFPLEEEVIKRIQCNVTGRRLSTKFVCGILSPKSQCQMVKIAMCELTVHVPACQGTMVVINTFIFMHLQ</sequence>
<name>A0AAV4UCY8_9ARAC</name>
<keyword evidence="2" id="KW-1185">Reference proteome</keyword>
<proteinExistence type="predicted"/>